<dbReference type="HOGENOM" id="CLU_3194909_0_0_6"/>
<evidence type="ECO:0000313" key="2">
    <source>
        <dbReference type="Proteomes" id="UP000013084"/>
    </source>
</evidence>
<protein>
    <submittedName>
        <fullName evidence="1">Uncharacterized protein</fullName>
    </submittedName>
</protein>
<dbReference type="PATRIC" id="fig|1217700.3.peg.3182"/>
<accession>N9RDQ1</accession>
<dbReference type="AlphaFoldDB" id="N9RDQ1"/>
<proteinExistence type="predicted"/>
<keyword evidence="2" id="KW-1185">Reference proteome</keyword>
<evidence type="ECO:0000313" key="1">
    <source>
        <dbReference type="EMBL" id="ENX56173.1"/>
    </source>
</evidence>
<reference evidence="1 2" key="1">
    <citation type="submission" date="2013-02" db="EMBL/GenBank/DDBJ databases">
        <title>The Genome Sequence of Acinetobacter sp. CIP 70.18.</title>
        <authorList>
            <consortium name="The Broad Institute Genome Sequencing Platform"/>
            <consortium name="The Broad Institute Genome Sequencing Center for Infectious Disease"/>
            <person name="Cerqueira G."/>
            <person name="Feldgarden M."/>
            <person name="Courvalin P."/>
            <person name="Perichon B."/>
            <person name="Grillot-Courvalin C."/>
            <person name="Clermont D."/>
            <person name="Rocha E."/>
            <person name="Yoon E.-J."/>
            <person name="Nemec A."/>
            <person name="Walker B."/>
            <person name="Young S.K."/>
            <person name="Zeng Q."/>
            <person name="Gargeya S."/>
            <person name="Fitzgerald M."/>
            <person name="Haas B."/>
            <person name="Abouelleil A."/>
            <person name="Alvarado L."/>
            <person name="Arachchi H.M."/>
            <person name="Berlin A.M."/>
            <person name="Chapman S.B."/>
            <person name="Dewar J."/>
            <person name="Goldberg J."/>
            <person name="Griggs A."/>
            <person name="Gujja S."/>
            <person name="Hansen M."/>
            <person name="Howarth C."/>
            <person name="Imamovic A."/>
            <person name="Larimer J."/>
            <person name="McCowan C."/>
            <person name="Murphy C."/>
            <person name="Neiman D."/>
            <person name="Pearson M."/>
            <person name="Priest M."/>
            <person name="Roberts A."/>
            <person name="Saif S."/>
            <person name="Shea T."/>
            <person name="Sisk P."/>
            <person name="Sykes S."/>
            <person name="Wortman J."/>
            <person name="Nusbaum C."/>
            <person name="Birren B."/>
        </authorList>
    </citation>
    <scope>NUCLEOTIDE SEQUENCE [LARGE SCALE GENOMIC DNA]</scope>
    <source>
        <strain evidence="1 2">CIP 70.18</strain>
    </source>
</reference>
<dbReference type="Proteomes" id="UP000013084">
    <property type="component" value="Unassembled WGS sequence"/>
</dbReference>
<gene>
    <name evidence="1" type="ORF">F902_03270</name>
</gene>
<comment type="caution">
    <text evidence="1">The sequence shown here is derived from an EMBL/GenBank/DDBJ whole genome shotgun (WGS) entry which is preliminary data.</text>
</comment>
<dbReference type="EMBL" id="APRN01000038">
    <property type="protein sequence ID" value="ENX56173.1"/>
    <property type="molecule type" value="Genomic_DNA"/>
</dbReference>
<sequence>MNIKEWCIVLILPVFCLFGMAQCTYDNYVKYKVAQAADKVVKERQ</sequence>
<name>N9RDQ1_9GAMM</name>
<organism evidence="1 2">
    <name type="scientific">Acinetobacter higginsii</name>
    <dbReference type="NCBI Taxonomy" id="70347"/>
    <lineage>
        <taxon>Bacteria</taxon>
        <taxon>Pseudomonadati</taxon>
        <taxon>Pseudomonadota</taxon>
        <taxon>Gammaproteobacteria</taxon>
        <taxon>Moraxellales</taxon>
        <taxon>Moraxellaceae</taxon>
        <taxon>Acinetobacter</taxon>
    </lineage>
</organism>